<comment type="similarity">
    <text evidence="2 4">Belongs to the FliE family.</text>
</comment>
<evidence type="ECO:0000256" key="4">
    <source>
        <dbReference type="HAMAP-Rule" id="MF_00724"/>
    </source>
</evidence>
<dbReference type="InterPro" id="IPR001624">
    <property type="entry name" value="FliE"/>
</dbReference>
<dbReference type="Pfam" id="PF02049">
    <property type="entry name" value="FliE"/>
    <property type="match status" value="1"/>
</dbReference>
<comment type="subcellular location">
    <subcellularLocation>
        <location evidence="1 4">Bacterial flagellum basal body</location>
    </subcellularLocation>
</comment>
<keyword evidence="6" id="KW-1185">Reference proteome</keyword>
<name>A0A0A0B4N7_9CELL</name>
<dbReference type="GO" id="GO:0009425">
    <property type="term" value="C:bacterial-type flagellum basal body"/>
    <property type="evidence" value="ECO:0007669"/>
    <property type="project" value="UniProtKB-SubCell"/>
</dbReference>
<keyword evidence="5" id="KW-0969">Cilium</keyword>
<dbReference type="GO" id="GO:0005198">
    <property type="term" value="F:structural molecule activity"/>
    <property type="evidence" value="ECO:0007669"/>
    <property type="project" value="InterPro"/>
</dbReference>
<evidence type="ECO:0000313" key="5">
    <source>
        <dbReference type="EMBL" id="KGM01143.1"/>
    </source>
</evidence>
<evidence type="ECO:0000313" key="6">
    <source>
        <dbReference type="Proteomes" id="UP000029833"/>
    </source>
</evidence>
<accession>A0A0A0B4N7</accession>
<sequence>MSIPAISGISAGVSPVAATGYLSGPTGATGVDAGASTDGGAGFASALGSIDNLQQLQSTSNELSVKAVTGDLDDVHDYTIAAAESKLALELTAAVRNKAVEAFSEIMRMQA</sequence>
<reference evidence="5 6" key="1">
    <citation type="submission" date="2013-10" db="EMBL/GenBank/DDBJ databases">
        <authorList>
            <person name="Wang G."/>
            <person name="Zhuang W."/>
        </authorList>
    </citation>
    <scope>NUCLEOTIDE SEQUENCE [LARGE SCALE GENOMIC DNA]</scope>
    <source>
        <strain evidence="5 6">DSM 20118</strain>
    </source>
</reference>
<dbReference type="RefSeq" id="WP_034633474.1">
    <property type="nucleotide sequence ID" value="NZ_AXNT01000130.1"/>
</dbReference>
<dbReference type="HAMAP" id="MF_00724">
    <property type="entry name" value="FliE"/>
    <property type="match status" value="1"/>
</dbReference>
<keyword evidence="5" id="KW-0966">Cell projection</keyword>
<protein>
    <recommendedName>
        <fullName evidence="4">Flagellar hook-basal body complex protein FliE</fullName>
    </recommendedName>
</protein>
<dbReference type="EMBL" id="AXNT01000130">
    <property type="protein sequence ID" value="KGM01143.1"/>
    <property type="molecule type" value="Genomic_DNA"/>
</dbReference>
<evidence type="ECO:0000256" key="1">
    <source>
        <dbReference type="ARBA" id="ARBA00004117"/>
    </source>
</evidence>
<comment type="caution">
    <text evidence="5">The sequence shown here is derived from an EMBL/GenBank/DDBJ whole genome shotgun (WGS) entry which is preliminary data.</text>
</comment>
<dbReference type="Proteomes" id="UP000029833">
    <property type="component" value="Unassembled WGS sequence"/>
</dbReference>
<proteinExistence type="inferred from homology"/>
<evidence type="ECO:0000256" key="3">
    <source>
        <dbReference type="ARBA" id="ARBA00023143"/>
    </source>
</evidence>
<keyword evidence="3 4" id="KW-0975">Bacterial flagellum</keyword>
<dbReference type="GO" id="GO:0003774">
    <property type="term" value="F:cytoskeletal motor activity"/>
    <property type="evidence" value="ECO:0007669"/>
    <property type="project" value="InterPro"/>
</dbReference>
<organism evidence="5 6">
    <name type="scientific">Cellulomonas cellasea DSM 20118</name>
    <dbReference type="NCBI Taxonomy" id="1408250"/>
    <lineage>
        <taxon>Bacteria</taxon>
        <taxon>Bacillati</taxon>
        <taxon>Actinomycetota</taxon>
        <taxon>Actinomycetes</taxon>
        <taxon>Micrococcales</taxon>
        <taxon>Cellulomonadaceae</taxon>
        <taxon>Cellulomonas</taxon>
    </lineage>
</organism>
<evidence type="ECO:0000256" key="2">
    <source>
        <dbReference type="ARBA" id="ARBA00009272"/>
    </source>
</evidence>
<dbReference type="PANTHER" id="PTHR34653">
    <property type="match status" value="1"/>
</dbReference>
<dbReference type="STRING" id="1408250.Q760_03635"/>
<dbReference type="PANTHER" id="PTHR34653:SF1">
    <property type="entry name" value="FLAGELLAR HOOK-BASAL BODY COMPLEX PROTEIN FLIE"/>
    <property type="match status" value="1"/>
</dbReference>
<dbReference type="AlphaFoldDB" id="A0A0A0B4N7"/>
<dbReference type="OrthoDB" id="3268318at2"/>
<gene>
    <name evidence="4" type="primary">fliE</name>
    <name evidence="5" type="ORF">Q760_03635</name>
</gene>
<keyword evidence="5" id="KW-0282">Flagellum</keyword>
<dbReference type="GO" id="GO:0071973">
    <property type="term" value="P:bacterial-type flagellum-dependent cell motility"/>
    <property type="evidence" value="ECO:0007669"/>
    <property type="project" value="InterPro"/>
</dbReference>